<dbReference type="PANTHER" id="PTHR33332">
    <property type="entry name" value="REVERSE TRANSCRIPTASE DOMAIN-CONTAINING PROTEIN"/>
    <property type="match status" value="1"/>
</dbReference>
<protein>
    <recommendedName>
        <fullName evidence="1">Reverse transcriptase domain-containing protein</fullName>
    </recommendedName>
</protein>
<organism evidence="2 3">
    <name type="scientific">Salmo trutta</name>
    <name type="common">Brown trout</name>
    <dbReference type="NCBI Taxonomy" id="8032"/>
    <lineage>
        <taxon>Eukaryota</taxon>
        <taxon>Metazoa</taxon>
        <taxon>Chordata</taxon>
        <taxon>Craniata</taxon>
        <taxon>Vertebrata</taxon>
        <taxon>Euteleostomi</taxon>
        <taxon>Actinopterygii</taxon>
        <taxon>Neopterygii</taxon>
        <taxon>Teleostei</taxon>
        <taxon>Protacanthopterygii</taxon>
        <taxon>Salmoniformes</taxon>
        <taxon>Salmonidae</taxon>
        <taxon>Salmoninae</taxon>
        <taxon>Salmo</taxon>
    </lineage>
</organism>
<dbReference type="InParanoid" id="A0A673VP52"/>
<dbReference type="Ensembl" id="ENSSTUT00000002097.1">
    <property type="protein sequence ID" value="ENSSTUP00000001954.1"/>
    <property type="gene ID" value="ENSSTUG00000001011.1"/>
</dbReference>
<dbReference type="AlphaFoldDB" id="A0A673VP52"/>
<dbReference type="PROSITE" id="PS50878">
    <property type="entry name" value="RT_POL"/>
    <property type="match status" value="1"/>
</dbReference>
<dbReference type="Proteomes" id="UP000472277">
    <property type="component" value="Chromosome 5"/>
</dbReference>
<reference evidence="2" key="2">
    <citation type="submission" date="2025-09" db="UniProtKB">
        <authorList>
            <consortium name="Ensembl"/>
        </authorList>
    </citation>
    <scope>IDENTIFICATION</scope>
</reference>
<proteinExistence type="predicted"/>
<evidence type="ECO:0000259" key="1">
    <source>
        <dbReference type="PROSITE" id="PS50878"/>
    </source>
</evidence>
<accession>A0A673VP52</accession>
<dbReference type="GeneTree" id="ENSGT01120000271879"/>
<keyword evidence="3" id="KW-1185">Reference proteome</keyword>
<dbReference type="OMA" id="ELISEWC"/>
<evidence type="ECO:0000313" key="2">
    <source>
        <dbReference type="Ensembl" id="ENSSTUP00000001954.1"/>
    </source>
</evidence>
<sequence length="493" mass="54874">MLAELKCSKATGLDSVPARFLIDSAEQIGPRITHIVNLSLEQGTFPKDMKQAKVIPLCKSDPGNYRPVSILCVTSKILERIVHEEMYEYVNKQGLMYDFQSDFRKTYFTNSCLLYLNNFIRKEIDGNLCGMVLLDLQKAFDTVNHCLLISKLEALGLSSIPLGWVKSYLSGREQVVAVNGSLSQAKPMSCGVPQGSVLGPLLFLLYTNDMKDACSCRLFLYADDPKLLVSHKSKTMLESIHSTELTIISKWLGDNKLSLHLEKTEAIIFGSRPKLCSLSEIRVELGGEVLTTKTSVNYLGCILDGSLGGVSIANKVLGMVNARTKFLARKSKLLDKDSMKVLATALIQCHFDYASTSWFGGLSKCMKGKLQIAQNKLIRVVLKVSPRAHIGRSCFQELNWLSVEARMSQIRLGLVYRSIHGPAPRYLSDYFPRVRDAHNRSTRSGFADVCLYRFRSNAGKGTLYTGASEWNELPLPIKTTPSLGSFKNKVKIC</sequence>
<dbReference type="Pfam" id="PF00078">
    <property type="entry name" value="RVT_1"/>
    <property type="match status" value="1"/>
</dbReference>
<dbReference type="SUPFAM" id="SSF56672">
    <property type="entry name" value="DNA/RNA polymerases"/>
    <property type="match status" value="1"/>
</dbReference>
<dbReference type="InterPro" id="IPR043502">
    <property type="entry name" value="DNA/RNA_pol_sf"/>
</dbReference>
<feature type="domain" description="Reverse transcriptase" evidence="1">
    <location>
        <begin position="38"/>
        <end position="303"/>
    </location>
</feature>
<dbReference type="CDD" id="cd01650">
    <property type="entry name" value="RT_nLTR_like"/>
    <property type="match status" value="1"/>
</dbReference>
<name>A0A673VP52_SALTR</name>
<dbReference type="InterPro" id="IPR000477">
    <property type="entry name" value="RT_dom"/>
</dbReference>
<evidence type="ECO:0000313" key="3">
    <source>
        <dbReference type="Proteomes" id="UP000472277"/>
    </source>
</evidence>
<reference evidence="2" key="1">
    <citation type="submission" date="2025-08" db="UniProtKB">
        <authorList>
            <consortium name="Ensembl"/>
        </authorList>
    </citation>
    <scope>IDENTIFICATION</scope>
</reference>